<evidence type="ECO:0000313" key="4">
    <source>
        <dbReference type="Proteomes" id="UP000430232"/>
    </source>
</evidence>
<name>A0A6H9TE46_9BURK</name>
<gene>
    <name evidence="3" type="ORF">BLA24064_05973</name>
    <name evidence="2" type="ORF">F7R21_27930</name>
</gene>
<evidence type="ECO:0000259" key="1">
    <source>
        <dbReference type="Pfam" id="PF18593"/>
    </source>
</evidence>
<protein>
    <recommendedName>
        <fullName evidence="1">CdiI immunity protein domain-containing protein</fullName>
    </recommendedName>
</protein>
<accession>A0A6H9TE46</accession>
<organism evidence="2 4">
    <name type="scientific">Burkholderia latens</name>
    <dbReference type="NCBI Taxonomy" id="488446"/>
    <lineage>
        <taxon>Bacteria</taxon>
        <taxon>Pseudomonadati</taxon>
        <taxon>Pseudomonadota</taxon>
        <taxon>Betaproteobacteria</taxon>
        <taxon>Burkholderiales</taxon>
        <taxon>Burkholderiaceae</taxon>
        <taxon>Burkholderia</taxon>
        <taxon>Burkholderia cepacia complex</taxon>
    </lineage>
</organism>
<dbReference type="InterPro" id="IPR041129">
    <property type="entry name" value="CdiI_2"/>
</dbReference>
<evidence type="ECO:0000313" key="2">
    <source>
        <dbReference type="EMBL" id="KAB0633352.1"/>
    </source>
</evidence>
<reference evidence="2 4" key="1">
    <citation type="submission" date="2019-09" db="EMBL/GenBank/DDBJ databases">
        <title>Draft genome sequences of 48 bacterial type strains from the CCUG.</title>
        <authorList>
            <person name="Tunovic T."/>
            <person name="Pineiro-Iglesias B."/>
            <person name="Unosson C."/>
            <person name="Inganas E."/>
            <person name="Ohlen M."/>
            <person name="Cardew S."/>
            <person name="Jensie-Markopoulos S."/>
            <person name="Salva-Serra F."/>
            <person name="Jaen-Luchoro D."/>
            <person name="Karlsson R."/>
            <person name="Svensson-Stadler L."/>
            <person name="Chun J."/>
            <person name="Moore E."/>
        </authorList>
    </citation>
    <scope>NUCLEOTIDE SEQUENCE [LARGE SCALE GENOMIC DNA]</scope>
    <source>
        <strain evidence="2 4">CCUG 54555</strain>
    </source>
</reference>
<evidence type="ECO:0000313" key="3">
    <source>
        <dbReference type="EMBL" id="VWC24135.1"/>
    </source>
</evidence>
<dbReference type="Proteomes" id="UP000430232">
    <property type="component" value="Unassembled WGS sequence"/>
</dbReference>
<dbReference type="EMBL" id="CABVPL010000071">
    <property type="protein sequence ID" value="VWC24135.1"/>
    <property type="molecule type" value="Genomic_DNA"/>
</dbReference>
<feature type="domain" description="CdiI immunity protein" evidence="1">
    <location>
        <begin position="7"/>
        <end position="96"/>
    </location>
</feature>
<sequence>MKINAQEYPQLFNLLGSYLGQDSDIWGNNFDEIVTLYKNENTEEDVLALLHELNLLQERLGPALDDEFLKSYGHDFNPTLWGFTTASFFDALRKKLQ</sequence>
<dbReference type="RefSeq" id="WP_151067548.1">
    <property type="nucleotide sequence ID" value="NZ_CABVPL010000071.1"/>
</dbReference>
<dbReference type="EMBL" id="VZOJ01000113">
    <property type="protein sequence ID" value="KAB0633352.1"/>
    <property type="molecule type" value="Genomic_DNA"/>
</dbReference>
<reference evidence="3 5" key="2">
    <citation type="submission" date="2019-09" db="EMBL/GenBank/DDBJ databases">
        <authorList>
            <person name="Depoorter E."/>
        </authorList>
    </citation>
    <scope>NUCLEOTIDE SEQUENCE [LARGE SCALE GENOMIC DNA]</scope>
    <source>
        <strain evidence="3">LMG 24064</strain>
    </source>
</reference>
<evidence type="ECO:0000313" key="5">
    <source>
        <dbReference type="Proteomes" id="UP000494222"/>
    </source>
</evidence>
<dbReference type="GeneID" id="99793271"/>
<keyword evidence="4" id="KW-1185">Reference proteome</keyword>
<dbReference type="AlphaFoldDB" id="A0A6H9TE46"/>
<proteinExistence type="predicted"/>
<dbReference type="Proteomes" id="UP000494222">
    <property type="component" value="Unassembled WGS sequence"/>
</dbReference>
<dbReference type="OrthoDB" id="8852337at2"/>
<dbReference type="Pfam" id="PF18593">
    <property type="entry name" value="CdiI_2"/>
    <property type="match status" value="1"/>
</dbReference>